<dbReference type="Pfam" id="PF20231">
    <property type="entry name" value="DUF6589"/>
    <property type="match status" value="1"/>
</dbReference>
<protein>
    <recommendedName>
        <fullName evidence="1">DUF6589 domain-containing protein</fullName>
    </recommendedName>
</protein>
<evidence type="ECO:0000259" key="1">
    <source>
        <dbReference type="Pfam" id="PF20231"/>
    </source>
</evidence>
<dbReference type="OMA" id="CTEILHF"/>
<accession>S7RHW8</accession>
<dbReference type="HOGENOM" id="CLU_193952_0_0_1"/>
<evidence type="ECO:0000313" key="3">
    <source>
        <dbReference type="Proteomes" id="UP000030669"/>
    </source>
</evidence>
<gene>
    <name evidence="2" type="ORF">GLOTRDRAFT_43985</name>
</gene>
<dbReference type="Proteomes" id="UP000030669">
    <property type="component" value="Unassembled WGS sequence"/>
</dbReference>
<dbReference type="KEGG" id="gtr:GLOTRDRAFT_43985"/>
<proteinExistence type="predicted"/>
<dbReference type="InterPro" id="IPR046496">
    <property type="entry name" value="DUF6589"/>
</dbReference>
<evidence type="ECO:0000313" key="2">
    <source>
        <dbReference type="EMBL" id="EPQ53880.1"/>
    </source>
</evidence>
<reference evidence="2 3" key="1">
    <citation type="journal article" date="2012" name="Science">
        <title>The Paleozoic origin of enzymatic lignin decomposition reconstructed from 31 fungal genomes.</title>
        <authorList>
            <person name="Floudas D."/>
            <person name="Binder M."/>
            <person name="Riley R."/>
            <person name="Barry K."/>
            <person name="Blanchette R.A."/>
            <person name="Henrissat B."/>
            <person name="Martinez A.T."/>
            <person name="Otillar R."/>
            <person name="Spatafora J.W."/>
            <person name="Yadav J.S."/>
            <person name="Aerts A."/>
            <person name="Benoit I."/>
            <person name="Boyd A."/>
            <person name="Carlson A."/>
            <person name="Copeland A."/>
            <person name="Coutinho P.M."/>
            <person name="de Vries R.P."/>
            <person name="Ferreira P."/>
            <person name="Findley K."/>
            <person name="Foster B."/>
            <person name="Gaskell J."/>
            <person name="Glotzer D."/>
            <person name="Gorecki P."/>
            <person name="Heitman J."/>
            <person name="Hesse C."/>
            <person name="Hori C."/>
            <person name="Igarashi K."/>
            <person name="Jurgens J.A."/>
            <person name="Kallen N."/>
            <person name="Kersten P."/>
            <person name="Kohler A."/>
            <person name="Kuees U."/>
            <person name="Kumar T.K.A."/>
            <person name="Kuo A."/>
            <person name="LaButti K."/>
            <person name="Larrondo L.F."/>
            <person name="Lindquist E."/>
            <person name="Ling A."/>
            <person name="Lombard V."/>
            <person name="Lucas S."/>
            <person name="Lundell T."/>
            <person name="Martin R."/>
            <person name="McLaughlin D.J."/>
            <person name="Morgenstern I."/>
            <person name="Morin E."/>
            <person name="Murat C."/>
            <person name="Nagy L.G."/>
            <person name="Nolan M."/>
            <person name="Ohm R.A."/>
            <person name="Patyshakuliyeva A."/>
            <person name="Rokas A."/>
            <person name="Ruiz-Duenas F.J."/>
            <person name="Sabat G."/>
            <person name="Salamov A."/>
            <person name="Samejima M."/>
            <person name="Schmutz J."/>
            <person name="Slot J.C."/>
            <person name="St John F."/>
            <person name="Stenlid J."/>
            <person name="Sun H."/>
            <person name="Sun S."/>
            <person name="Syed K."/>
            <person name="Tsang A."/>
            <person name="Wiebenga A."/>
            <person name="Young D."/>
            <person name="Pisabarro A."/>
            <person name="Eastwood D.C."/>
            <person name="Martin F."/>
            <person name="Cullen D."/>
            <person name="Grigoriev I.V."/>
            <person name="Hibbett D.S."/>
        </authorList>
    </citation>
    <scope>NUCLEOTIDE SEQUENCE [LARGE SCALE GENOMIC DNA]</scope>
    <source>
        <strain evidence="2 3">ATCC 11539</strain>
    </source>
</reference>
<feature type="non-terminal residue" evidence="2">
    <location>
        <position position="1"/>
    </location>
</feature>
<keyword evidence="3" id="KW-1185">Reference proteome</keyword>
<feature type="domain" description="DUF6589" evidence="1">
    <location>
        <begin position="2"/>
        <end position="71"/>
    </location>
</feature>
<dbReference type="RefSeq" id="XP_007867205.1">
    <property type="nucleotide sequence ID" value="XM_007869014.1"/>
</dbReference>
<dbReference type="GeneID" id="19306239"/>
<sequence>DDIIRENTRLLFRDLLLVLELDTSTSAGDWGRIEDVLGTFACAFRGAGSNKYANEILHFLHGLKVIWTPQFA</sequence>
<dbReference type="AlphaFoldDB" id="S7RHW8"/>
<organism evidence="2 3">
    <name type="scientific">Gloeophyllum trabeum (strain ATCC 11539 / FP-39264 / Madison 617)</name>
    <name type="common">Brown rot fungus</name>
    <dbReference type="NCBI Taxonomy" id="670483"/>
    <lineage>
        <taxon>Eukaryota</taxon>
        <taxon>Fungi</taxon>
        <taxon>Dikarya</taxon>
        <taxon>Basidiomycota</taxon>
        <taxon>Agaricomycotina</taxon>
        <taxon>Agaricomycetes</taxon>
        <taxon>Gloeophyllales</taxon>
        <taxon>Gloeophyllaceae</taxon>
        <taxon>Gloeophyllum</taxon>
    </lineage>
</organism>
<name>S7RHW8_GLOTA</name>
<dbReference type="OrthoDB" id="2496395at2759"/>
<dbReference type="EMBL" id="KB469304">
    <property type="protein sequence ID" value="EPQ53880.1"/>
    <property type="molecule type" value="Genomic_DNA"/>
</dbReference>